<dbReference type="EMBL" id="QUMS01000003">
    <property type="protein sequence ID" value="REG07163.1"/>
    <property type="molecule type" value="Genomic_DNA"/>
</dbReference>
<keyword evidence="10" id="KW-1185">Reference proteome</keyword>
<evidence type="ECO:0000256" key="1">
    <source>
        <dbReference type="ARBA" id="ARBA00001933"/>
    </source>
</evidence>
<dbReference type="GO" id="GO:0004760">
    <property type="term" value="F:L-serine-pyruvate transaminase activity"/>
    <property type="evidence" value="ECO:0007669"/>
    <property type="project" value="TreeGrafter"/>
</dbReference>
<dbReference type="SUPFAM" id="SSF53383">
    <property type="entry name" value="PLP-dependent transferases"/>
    <property type="match status" value="1"/>
</dbReference>
<dbReference type="Pfam" id="PF00266">
    <property type="entry name" value="Aminotran_5"/>
    <property type="match status" value="1"/>
</dbReference>
<dbReference type="PROSITE" id="PS00595">
    <property type="entry name" value="AA_TRANSFER_CLASS_5"/>
    <property type="match status" value="1"/>
</dbReference>
<dbReference type="PIRSF" id="PIRSF000524">
    <property type="entry name" value="SPT"/>
    <property type="match status" value="1"/>
</dbReference>
<dbReference type="InterPro" id="IPR015422">
    <property type="entry name" value="PyrdxlP-dep_Trfase_small"/>
</dbReference>
<dbReference type="PANTHER" id="PTHR21152">
    <property type="entry name" value="AMINOTRANSFERASE CLASS V"/>
    <property type="match status" value="1"/>
</dbReference>
<comment type="caution">
    <text evidence="9">The sequence shown here is derived from an EMBL/GenBank/DDBJ whole genome shotgun (WGS) entry which is preliminary data.</text>
</comment>
<sequence length="356" mass="39601">MAHMFVPGPVDVAPEVLQAMAQPMLPHRGKEYEAIHRRAAEKAQQIFYTQYRVFIGTHSGSGMQETGIRNLVEKDVLSCVNGAFSERWYDVAVSNGKSADRLDFEWGKAVEPDALRDALKKKHYEAVTIVHNETSTGVESPLKELAAVVREVSPDTFILVDAVSSLAGSKIEMDAWDVDFLLTSSQKCLALPPGLSLAGVNDRAMEKAAKVQNRGWYFDLLLMEKHRVKNSTAMTPVIPLVYALDFQLDRILAEGLDARFARHAAMSQRVYDWAEAHGMTPYADASCRSKTVATIGNDRNLNISDLNKFLMEKYQIRIANGYGDLKDKTFRIATMGETSMQDVDTLLAGMEAFMAQ</sequence>
<comment type="similarity">
    <text evidence="2 6">Belongs to the class-V pyridoxal-phosphate-dependent aminotransferase family.</text>
</comment>
<evidence type="ECO:0000256" key="3">
    <source>
        <dbReference type="ARBA" id="ARBA00022898"/>
    </source>
</evidence>
<dbReference type="Proteomes" id="UP000256388">
    <property type="component" value="Unassembled WGS sequence"/>
</dbReference>
<dbReference type="InterPro" id="IPR015421">
    <property type="entry name" value="PyrdxlP-dep_Trfase_major"/>
</dbReference>
<dbReference type="RefSeq" id="WP_116225638.1">
    <property type="nucleotide sequence ID" value="NZ_AP018437.1"/>
</dbReference>
<keyword evidence="3 5" id="KW-0663">Pyridoxal phosphate</keyword>
<reference evidence="9 10" key="1">
    <citation type="submission" date="2018-08" db="EMBL/GenBank/DDBJ databases">
        <title>Genomic Encyclopedia of Type Strains, Phase IV (KMG-IV): sequencing the most valuable type-strain genomes for metagenomic binning, comparative biology and taxonomic classification.</title>
        <authorList>
            <person name="Goeker M."/>
        </authorList>
    </citation>
    <scope>NUCLEOTIDE SEQUENCE [LARGE SCALE GENOMIC DNA]</scope>
    <source>
        <strain evidence="9 10">DSM 23923</strain>
    </source>
</reference>
<evidence type="ECO:0000256" key="4">
    <source>
        <dbReference type="PIRSR" id="PIRSR000524-1"/>
    </source>
</evidence>
<evidence type="ECO:0000256" key="2">
    <source>
        <dbReference type="ARBA" id="ARBA00009236"/>
    </source>
</evidence>
<dbReference type="InterPro" id="IPR024169">
    <property type="entry name" value="SP_NH2Trfase/AEP_transaminase"/>
</dbReference>
<accession>A0A3E0A8B8</accession>
<dbReference type="AlphaFoldDB" id="A0A3E0A8B8"/>
<proteinExistence type="inferred from homology"/>
<evidence type="ECO:0000256" key="7">
    <source>
        <dbReference type="RuleBase" id="RU004504"/>
    </source>
</evidence>
<feature type="binding site" evidence="4">
    <location>
        <position position="331"/>
    </location>
    <ligand>
        <name>substrate</name>
    </ligand>
</feature>
<evidence type="ECO:0000313" key="9">
    <source>
        <dbReference type="EMBL" id="REG07163.1"/>
    </source>
</evidence>
<dbReference type="PANTHER" id="PTHR21152:SF40">
    <property type="entry name" value="ALANINE--GLYOXYLATE AMINOTRANSFERASE"/>
    <property type="match status" value="1"/>
</dbReference>
<dbReference type="OrthoDB" id="389074at2"/>
<evidence type="ECO:0000313" key="10">
    <source>
        <dbReference type="Proteomes" id="UP000256388"/>
    </source>
</evidence>
<comment type="cofactor">
    <cofactor evidence="1 5 7">
        <name>pyridoxal 5'-phosphate</name>
        <dbReference type="ChEBI" id="CHEBI:597326"/>
    </cofactor>
</comment>
<dbReference type="InterPro" id="IPR000192">
    <property type="entry name" value="Aminotrans_V_dom"/>
</dbReference>
<keyword evidence="9" id="KW-0032">Aminotransferase</keyword>
<feature type="modified residue" description="N6-(pyridoxal phosphate)lysine" evidence="5">
    <location>
        <position position="187"/>
    </location>
</feature>
<evidence type="ECO:0000259" key="8">
    <source>
        <dbReference type="Pfam" id="PF00266"/>
    </source>
</evidence>
<dbReference type="InterPro" id="IPR015424">
    <property type="entry name" value="PyrdxlP-dep_Trfase"/>
</dbReference>
<dbReference type="Gene3D" id="3.40.640.10">
    <property type="entry name" value="Type I PLP-dependent aspartate aminotransferase-like (Major domain)"/>
    <property type="match status" value="1"/>
</dbReference>
<dbReference type="GO" id="GO:0008453">
    <property type="term" value="F:alanine-glyoxylate transaminase activity"/>
    <property type="evidence" value="ECO:0007669"/>
    <property type="project" value="TreeGrafter"/>
</dbReference>
<dbReference type="InterPro" id="IPR020578">
    <property type="entry name" value="Aminotrans_V_PyrdxlP_BS"/>
</dbReference>
<keyword evidence="9" id="KW-0808">Transferase</keyword>
<protein>
    <submittedName>
        <fullName evidence="9">Putative phosphoserine aminotransferase</fullName>
    </submittedName>
</protein>
<dbReference type="Gene3D" id="3.90.1150.10">
    <property type="entry name" value="Aspartate Aminotransferase, domain 1"/>
    <property type="match status" value="1"/>
</dbReference>
<gene>
    <name evidence="9" type="ORF">DFR64_2367</name>
</gene>
<feature type="domain" description="Aminotransferase class V" evidence="8">
    <location>
        <begin position="26"/>
        <end position="321"/>
    </location>
</feature>
<name>A0A3E0A8B8_9CHLR</name>
<evidence type="ECO:0000256" key="6">
    <source>
        <dbReference type="RuleBase" id="RU004075"/>
    </source>
</evidence>
<evidence type="ECO:0000256" key="5">
    <source>
        <dbReference type="PIRSR" id="PIRSR000524-50"/>
    </source>
</evidence>
<organism evidence="9 10">
    <name type="scientific">Pelolinea submarina</name>
    <dbReference type="NCBI Taxonomy" id="913107"/>
    <lineage>
        <taxon>Bacteria</taxon>
        <taxon>Bacillati</taxon>
        <taxon>Chloroflexota</taxon>
        <taxon>Anaerolineae</taxon>
        <taxon>Anaerolineales</taxon>
        <taxon>Anaerolineaceae</taxon>
        <taxon>Pelolinea</taxon>
    </lineage>
</organism>
<dbReference type="GO" id="GO:0019265">
    <property type="term" value="P:glycine biosynthetic process, by transamination of glyoxylate"/>
    <property type="evidence" value="ECO:0007669"/>
    <property type="project" value="TreeGrafter"/>
</dbReference>